<accession>A0A126QZS3</accession>
<evidence type="ECO:0008006" key="4">
    <source>
        <dbReference type="Google" id="ProtNLM"/>
    </source>
</evidence>
<keyword evidence="1" id="KW-0472">Membrane</keyword>
<evidence type="ECO:0000256" key="1">
    <source>
        <dbReference type="SAM" id="Phobius"/>
    </source>
</evidence>
<feature type="transmembrane region" description="Helical" evidence="1">
    <location>
        <begin position="25"/>
        <end position="43"/>
    </location>
</feature>
<reference evidence="3" key="2">
    <citation type="submission" date="2016-02" db="EMBL/GenBank/DDBJ databases">
        <title>The draft genome sequence of the rumen methanogen Methanobrevibacter olleyae YLM1.</title>
        <authorList>
            <consortium name="New Zealand Agricultural Greenhouse Gas Research Centre/Pastoral Greenhouse Gas Research Consortium"/>
            <person name="Kelly W.J."/>
            <person name="Li D."/>
            <person name="Lambie S.C."/>
            <person name="Attwood G.T."/>
            <person name="Altermann E."/>
            <person name="Leahy S.C."/>
        </authorList>
    </citation>
    <scope>NUCLEOTIDE SEQUENCE [LARGE SCALE GENOMIC DNA]</scope>
    <source>
        <strain evidence="3">YLM1</strain>
    </source>
</reference>
<feature type="transmembrane region" description="Helical" evidence="1">
    <location>
        <begin position="79"/>
        <end position="100"/>
    </location>
</feature>
<protein>
    <recommendedName>
        <fullName evidence="4">Stage II sporulation protein M</fullName>
    </recommendedName>
</protein>
<feature type="transmembrane region" description="Helical" evidence="1">
    <location>
        <begin position="196"/>
        <end position="225"/>
    </location>
</feature>
<dbReference type="PANTHER" id="PTHR35337:SF1">
    <property type="entry name" value="SLR1478 PROTEIN"/>
    <property type="match status" value="1"/>
</dbReference>
<evidence type="ECO:0000313" key="2">
    <source>
        <dbReference type="EMBL" id="AMK15551.1"/>
    </source>
</evidence>
<dbReference type="AlphaFoldDB" id="A0A126QZS3"/>
<sequence length="233" mass="26075">MVNIKYCLEIVKDETKLAFSNNKTLLFISILLFVIPLLIGYFYSDTISSYIKPIVDAFEQQVNDGTVNLTTHSLFVNNVTVAIILYALAALGGVLGAIILANNGLFIGYYGADFNIYVYLALTLPHGIFEIPAIIIATTGGFVLLSFLLHFIWNLISPDYSYLDVFDPHFSNVEITIKERFLQSFKKNQSKLKESFIFLCLSVIFLIIAAFIEANITLPLASWLFSIFGLSLI</sequence>
<keyword evidence="1" id="KW-1133">Transmembrane helix</keyword>
<dbReference type="KEGG" id="mol:YLM1_0994"/>
<dbReference type="EMBL" id="CP014265">
    <property type="protein sequence ID" value="AMK15551.1"/>
    <property type="molecule type" value="Genomic_DNA"/>
</dbReference>
<name>A0A126QZS3_METOL</name>
<feature type="transmembrane region" description="Helical" evidence="1">
    <location>
        <begin position="131"/>
        <end position="153"/>
    </location>
</feature>
<keyword evidence="3" id="KW-1185">Reference proteome</keyword>
<dbReference type="PATRIC" id="fig|294671.3.peg.1041"/>
<dbReference type="Pfam" id="PF01944">
    <property type="entry name" value="SpoIIM"/>
    <property type="match status" value="1"/>
</dbReference>
<evidence type="ECO:0000313" key="3">
    <source>
        <dbReference type="Proteomes" id="UP000066376"/>
    </source>
</evidence>
<feature type="transmembrane region" description="Helical" evidence="1">
    <location>
        <begin position="107"/>
        <end position="125"/>
    </location>
</feature>
<dbReference type="GeneID" id="28489294"/>
<reference evidence="2 3" key="1">
    <citation type="journal article" date="2016" name="Genome Announc.">
        <title>Draft Genome Sequence of the Rumen Methanogen Methanobrevibacter olleyae YLM1.</title>
        <authorList>
            <person name="Kelly W.J."/>
            <person name="Li D."/>
            <person name="Lambie S.C."/>
            <person name="Cox F."/>
            <person name="Attwood G.T."/>
            <person name="Altermann E."/>
            <person name="Leahy S.C."/>
        </authorList>
    </citation>
    <scope>NUCLEOTIDE SEQUENCE [LARGE SCALE GENOMIC DNA]</scope>
    <source>
        <strain evidence="2 3">YLM1</strain>
    </source>
</reference>
<dbReference type="PANTHER" id="PTHR35337">
    <property type="entry name" value="SLR1478 PROTEIN"/>
    <property type="match status" value="1"/>
</dbReference>
<proteinExistence type="predicted"/>
<dbReference type="Proteomes" id="UP000066376">
    <property type="component" value="Chromosome"/>
</dbReference>
<dbReference type="InterPro" id="IPR002798">
    <property type="entry name" value="SpoIIM-like"/>
</dbReference>
<dbReference type="RefSeq" id="WP_158499596.1">
    <property type="nucleotide sequence ID" value="NZ_CP014265.1"/>
</dbReference>
<dbReference type="STRING" id="294671.YLM1_0994"/>
<organism evidence="2 3">
    <name type="scientific">Methanobrevibacter olleyae</name>
    <dbReference type="NCBI Taxonomy" id="294671"/>
    <lineage>
        <taxon>Archaea</taxon>
        <taxon>Methanobacteriati</taxon>
        <taxon>Methanobacteriota</taxon>
        <taxon>Methanomada group</taxon>
        <taxon>Methanobacteria</taxon>
        <taxon>Methanobacteriales</taxon>
        <taxon>Methanobacteriaceae</taxon>
        <taxon>Methanobrevibacter</taxon>
    </lineage>
</organism>
<gene>
    <name evidence="2" type="ORF">YLM1_0994</name>
</gene>
<keyword evidence="1" id="KW-0812">Transmembrane</keyword>